<dbReference type="AlphaFoldDB" id="A0A084SN98"/>
<evidence type="ECO:0000313" key="3">
    <source>
        <dbReference type="Proteomes" id="UP000028547"/>
    </source>
</evidence>
<evidence type="ECO:0008006" key="4">
    <source>
        <dbReference type="Google" id="ProtNLM"/>
    </source>
</evidence>
<name>A0A084SN98_9BACT</name>
<sequence>MKYCTQCGSEYQDGVKMCADCPGSELVDAEAMSQRHIPLSSESDTRKFVRATTAEDPLTAEDYVRVLEAERIPVFVRPRRGGAVDVLTTGALEPWWEIMVGEEHLQRSLTLLAQEKARLDSTADEAARAAEEEERETEATAPPPGSL</sequence>
<comment type="caution">
    <text evidence="2">The sequence shown here is derived from an EMBL/GenBank/DDBJ whole genome shotgun (WGS) entry which is preliminary data.</text>
</comment>
<proteinExistence type="predicted"/>
<feature type="compositionally biased region" description="Basic and acidic residues" evidence="1">
    <location>
        <begin position="119"/>
        <end position="130"/>
    </location>
</feature>
<dbReference type="Proteomes" id="UP000028547">
    <property type="component" value="Unassembled WGS sequence"/>
</dbReference>
<accession>A0A084SN98</accession>
<dbReference type="RefSeq" id="WP_043403633.1">
    <property type="nucleotide sequence ID" value="NZ_JPMI01000229.1"/>
</dbReference>
<evidence type="ECO:0000256" key="1">
    <source>
        <dbReference type="SAM" id="MobiDB-lite"/>
    </source>
</evidence>
<gene>
    <name evidence="2" type="ORF">Q664_31660</name>
</gene>
<dbReference type="EMBL" id="JPMI01000229">
    <property type="protein sequence ID" value="KFA89933.1"/>
    <property type="molecule type" value="Genomic_DNA"/>
</dbReference>
<evidence type="ECO:0000313" key="2">
    <source>
        <dbReference type="EMBL" id="KFA89933.1"/>
    </source>
</evidence>
<reference evidence="2 3" key="1">
    <citation type="submission" date="2014-07" db="EMBL/GenBank/DDBJ databases">
        <title>Draft Genome Sequence of Gephyronic Acid Producer, Cystobacter violaceus Strain Cb vi76.</title>
        <authorList>
            <person name="Stevens D.C."/>
            <person name="Young J."/>
            <person name="Carmichael R."/>
            <person name="Tan J."/>
            <person name="Taylor R.E."/>
        </authorList>
    </citation>
    <scope>NUCLEOTIDE SEQUENCE [LARGE SCALE GENOMIC DNA]</scope>
    <source>
        <strain evidence="2 3">Cb vi76</strain>
    </source>
</reference>
<protein>
    <recommendedName>
        <fullName evidence="4">DUF2007 domain-containing protein</fullName>
    </recommendedName>
</protein>
<organism evidence="2 3">
    <name type="scientific">Archangium violaceum Cb vi76</name>
    <dbReference type="NCBI Taxonomy" id="1406225"/>
    <lineage>
        <taxon>Bacteria</taxon>
        <taxon>Pseudomonadati</taxon>
        <taxon>Myxococcota</taxon>
        <taxon>Myxococcia</taxon>
        <taxon>Myxococcales</taxon>
        <taxon>Cystobacterineae</taxon>
        <taxon>Archangiaceae</taxon>
        <taxon>Archangium</taxon>
    </lineage>
</organism>
<feature type="region of interest" description="Disordered" evidence="1">
    <location>
        <begin position="119"/>
        <end position="147"/>
    </location>
</feature>